<proteinExistence type="inferred from homology"/>
<organism evidence="3 4">
    <name type="scientific">Oikopleura dioica</name>
    <name type="common">Tunicate</name>
    <dbReference type="NCBI Taxonomy" id="34765"/>
    <lineage>
        <taxon>Eukaryota</taxon>
        <taxon>Metazoa</taxon>
        <taxon>Chordata</taxon>
        <taxon>Tunicata</taxon>
        <taxon>Appendicularia</taxon>
        <taxon>Copelata</taxon>
        <taxon>Oikopleuridae</taxon>
        <taxon>Oikopleura</taxon>
    </lineage>
</organism>
<dbReference type="EMBL" id="OU015568">
    <property type="protein sequence ID" value="CAG5086706.1"/>
    <property type="molecule type" value="Genomic_DNA"/>
</dbReference>
<evidence type="ECO:0000256" key="1">
    <source>
        <dbReference type="ARBA" id="ARBA00009947"/>
    </source>
</evidence>
<evidence type="ECO:0000313" key="3">
    <source>
        <dbReference type="EMBL" id="CAG5086706.1"/>
    </source>
</evidence>
<reference evidence="3 4" key="1">
    <citation type="submission" date="2021-04" db="EMBL/GenBank/DDBJ databases">
        <authorList>
            <person name="Bliznina A."/>
        </authorList>
    </citation>
    <scope>NUCLEOTIDE SEQUENCE [LARGE SCALE GENOMIC DNA]</scope>
</reference>
<sequence length="230" mass="27024">MSRVSAGSAISIVENNDEIIAMEKRIQDQMRKIRVEHSRKNWKKLFLLFAERDEMVMSIPDFWYTVIQCEERILKHFTEQDFELLNFFDDLELSYLQDEHIIKVDFKFRSNTHFHNHIITRKYSLSYGKLRLSSVTPISWKKGHEPPKKSSERESLCPTKPPLMFFDWLASLEPVDKMGIWVILKMYPNAYKMFARAQDSALHTASILSEASMNDTSHSKLPCETITEQA</sequence>
<evidence type="ECO:0000256" key="2">
    <source>
        <dbReference type="RuleBase" id="RU003876"/>
    </source>
</evidence>
<evidence type="ECO:0000313" key="4">
    <source>
        <dbReference type="Proteomes" id="UP001158576"/>
    </source>
</evidence>
<dbReference type="Gene3D" id="3.30.1120.90">
    <property type="entry name" value="Nucleosome assembly protein"/>
    <property type="match status" value="1"/>
</dbReference>
<name>A0ABN7S1F8_OIKDI</name>
<dbReference type="InterPro" id="IPR002164">
    <property type="entry name" value="NAP_family"/>
</dbReference>
<protein>
    <submittedName>
        <fullName evidence="3">Oidioi.mRNA.OKI2018_I69.PAR.g11327.t1.cds</fullName>
    </submittedName>
</protein>
<dbReference type="Proteomes" id="UP001158576">
    <property type="component" value="Chromosome PAR"/>
</dbReference>
<dbReference type="Pfam" id="PF00956">
    <property type="entry name" value="NAP"/>
    <property type="match status" value="1"/>
</dbReference>
<keyword evidence="4" id="KW-1185">Reference proteome</keyword>
<gene>
    <name evidence="3" type="ORF">OKIOD_LOCUS2885</name>
</gene>
<dbReference type="InterPro" id="IPR037231">
    <property type="entry name" value="NAP-like_sf"/>
</dbReference>
<comment type="similarity">
    <text evidence="1 2">Belongs to the nucleosome assembly protein (NAP) family.</text>
</comment>
<dbReference type="SUPFAM" id="SSF143113">
    <property type="entry name" value="NAP-like"/>
    <property type="match status" value="1"/>
</dbReference>
<dbReference type="PANTHER" id="PTHR11875">
    <property type="entry name" value="TESTIS-SPECIFIC Y-ENCODED PROTEIN"/>
    <property type="match status" value="1"/>
</dbReference>
<accession>A0ABN7S1F8</accession>